<name>A0A838AC40_9PSEU</name>
<proteinExistence type="predicted"/>
<dbReference type="InterPro" id="IPR012340">
    <property type="entry name" value="NA-bd_OB-fold"/>
</dbReference>
<dbReference type="RefSeq" id="WP_180893635.1">
    <property type="nucleotide sequence ID" value="NZ_JACCKD010000005.1"/>
</dbReference>
<dbReference type="InterPro" id="IPR022002">
    <property type="entry name" value="ChsH2_Znr"/>
</dbReference>
<dbReference type="PANTHER" id="PTHR34075">
    <property type="entry name" value="BLR3430 PROTEIN"/>
    <property type="match status" value="1"/>
</dbReference>
<gene>
    <name evidence="3" type="ORF">H0B56_14700</name>
</gene>
<dbReference type="SUPFAM" id="SSF50249">
    <property type="entry name" value="Nucleic acid-binding proteins"/>
    <property type="match status" value="1"/>
</dbReference>
<dbReference type="Proteomes" id="UP000582974">
    <property type="component" value="Unassembled WGS sequence"/>
</dbReference>
<dbReference type="EMBL" id="JACCKD010000005">
    <property type="protein sequence ID" value="MBA0126797.1"/>
    <property type="molecule type" value="Genomic_DNA"/>
</dbReference>
<evidence type="ECO:0000259" key="1">
    <source>
        <dbReference type="Pfam" id="PF01796"/>
    </source>
</evidence>
<evidence type="ECO:0000313" key="4">
    <source>
        <dbReference type="Proteomes" id="UP000582974"/>
    </source>
</evidence>
<dbReference type="PANTHER" id="PTHR34075:SF5">
    <property type="entry name" value="BLR3430 PROTEIN"/>
    <property type="match status" value="1"/>
</dbReference>
<dbReference type="InterPro" id="IPR002878">
    <property type="entry name" value="ChsH2_C"/>
</dbReference>
<accession>A0A838AC40</accession>
<dbReference type="Pfam" id="PF12172">
    <property type="entry name" value="zf-ChsH2"/>
    <property type="match status" value="1"/>
</dbReference>
<dbReference type="InterPro" id="IPR052513">
    <property type="entry name" value="Thioester_dehydratase-like"/>
</dbReference>
<evidence type="ECO:0000259" key="2">
    <source>
        <dbReference type="Pfam" id="PF12172"/>
    </source>
</evidence>
<protein>
    <submittedName>
        <fullName evidence="3">OB-fold domain-containing protein</fullName>
    </submittedName>
</protein>
<dbReference type="Gene3D" id="6.10.30.10">
    <property type="match status" value="1"/>
</dbReference>
<sequence length="140" mass="16184">MNVFSNLGVRPAITAESREFWNATASGKISVEYCAQCELHIFPPRSVCRRCHDRSLGWVTIEPPGVIYSYTVNHHPWIPDLNDSYAIALVEFPEYSNVRFVGRLVGFDREPSIGDQVDFSFESAFGDLYRPYFTPWWNRE</sequence>
<reference evidence="3 4" key="1">
    <citation type="submission" date="2020-07" db="EMBL/GenBank/DDBJ databases">
        <title>Genome of Haloechinothrix sp.</title>
        <authorList>
            <person name="Tang S.-K."/>
            <person name="Yang L."/>
            <person name="Zhu W.-Y."/>
        </authorList>
    </citation>
    <scope>NUCLEOTIDE SEQUENCE [LARGE SCALE GENOMIC DNA]</scope>
    <source>
        <strain evidence="3 4">YIM 98757</strain>
    </source>
</reference>
<dbReference type="Pfam" id="PF01796">
    <property type="entry name" value="OB_ChsH2_C"/>
    <property type="match status" value="1"/>
</dbReference>
<evidence type="ECO:0000313" key="3">
    <source>
        <dbReference type="EMBL" id="MBA0126797.1"/>
    </source>
</evidence>
<organism evidence="3 4">
    <name type="scientific">Haloechinothrix aidingensis</name>
    <dbReference type="NCBI Taxonomy" id="2752311"/>
    <lineage>
        <taxon>Bacteria</taxon>
        <taxon>Bacillati</taxon>
        <taxon>Actinomycetota</taxon>
        <taxon>Actinomycetes</taxon>
        <taxon>Pseudonocardiales</taxon>
        <taxon>Pseudonocardiaceae</taxon>
        <taxon>Haloechinothrix</taxon>
    </lineage>
</organism>
<feature type="domain" description="ChsH2 C-terminal OB-fold" evidence="1">
    <location>
        <begin position="58"/>
        <end position="121"/>
    </location>
</feature>
<dbReference type="AlphaFoldDB" id="A0A838AC40"/>
<keyword evidence="4" id="KW-1185">Reference proteome</keyword>
<feature type="domain" description="ChsH2 rubredoxin-like zinc ribbon" evidence="2">
    <location>
        <begin position="21"/>
        <end position="56"/>
    </location>
</feature>
<comment type="caution">
    <text evidence="3">The sequence shown here is derived from an EMBL/GenBank/DDBJ whole genome shotgun (WGS) entry which is preliminary data.</text>
</comment>